<evidence type="ECO:0000313" key="6">
    <source>
        <dbReference type="Proteomes" id="UP000242175"/>
    </source>
</evidence>
<dbReference type="Pfam" id="PF02635">
    <property type="entry name" value="DsrE"/>
    <property type="match status" value="1"/>
</dbReference>
<comment type="function">
    <text evidence="1">Could be part of a sulfur-relay system.</text>
</comment>
<name>A0A220VCE8_9GAMM</name>
<dbReference type="GO" id="GO:0016740">
    <property type="term" value="F:transferase activity"/>
    <property type="evidence" value="ECO:0007669"/>
    <property type="project" value="UniProtKB-KW"/>
</dbReference>
<proteinExistence type="inferred from homology"/>
<dbReference type="EMBL" id="CP022355">
    <property type="protein sequence ID" value="ASK78009.1"/>
    <property type="molecule type" value="Genomic_DNA"/>
</dbReference>
<evidence type="ECO:0000256" key="1">
    <source>
        <dbReference type="ARBA" id="ARBA00002850"/>
    </source>
</evidence>
<evidence type="ECO:0000256" key="2">
    <source>
        <dbReference type="ARBA" id="ARBA00004496"/>
    </source>
</evidence>
<dbReference type="GO" id="GO:0005737">
    <property type="term" value="C:cytoplasm"/>
    <property type="evidence" value="ECO:0007669"/>
    <property type="project" value="UniProtKB-SubCell"/>
</dbReference>
<comment type="similarity">
    <text evidence="3">Belongs to the DsrF/TusC family.</text>
</comment>
<dbReference type="PANTHER" id="PTHR38780">
    <property type="entry name" value="PROTEIN TUSC"/>
    <property type="match status" value="1"/>
</dbReference>
<dbReference type="KEGG" id="pmai:CF386_02570"/>
<comment type="subcellular location">
    <subcellularLocation>
        <location evidence="2">Cytoplasm</location>
    </subcellularLocation>
</comment>
<accession>A0A220VCE8</accession>
<dbReference type="Proteomes" id="UP000242175">
    <property type="component" value="Chromosome large"/>
</dbReference>
<dbReference type="InterPro" id="IPR003787">
    <property type="entry name" value="Sulphur_relay_DsrE/F-like"/>
</dbReference>
<dbReference type="AlphaFoldDB" id="A0A220VCE8"/>
<keyword evidence="6" id="KW-1185">Reference proteome</keyword>
<organism evidence="5 6">
    <name type="scientific">Paraphotobacterium marinum</name>
    <dbReference type="NCBI Taxonomy" id="1755811"/>
    <lineage>
        <taxon>Bacteria</taxon>
        <taxon>Pseudomonadati</taxon>
        <taxon>Pseudomonadota</taxon>
        <taxon>Gammaproteobacteria</taxon>
        <taxon>Vibrionales</taxon>
        <taxon>Vibrionaceae</taxon>
        <taxon>Paraphotobacterium</taxon>
    </lineage>
</organism>
<protein>
    <recommendedName>
        <fullName evidence="4">Protein TusC homolog</fullName>
    </recommendedName>
</protein>
<evidence type="ECO:0000256" key="3">
    <source>
        <dbReference type="ARBA" id="ARBA00005996"/>
    </source>
</evidence>
<dbReference type="InterPro" id="IPR017462">
    <property type="entry name" value="Sulphur_relay_TusC/DsrF"/>
</dbReference>
<dbReference type="NCBIfam" id="NF001238">
    <property type="entry name" value="PRK00211.1"/>
    <property type="match status" value="1"/>
</dbReference>
<sequence>MRIKCYVRIFINGGSGGTVLRDIGFIFTTPPYFDNYARDGFDMLLSIASYTDNIKVFFVENAVLQLIKNQKANQIMYQDYLSKIRLLELYEIQQIFVCKDAINKRNLSRDCIYLIDDMKIVNQTIINNEIRLCKKILRF</sequence>
<dbReference type="SUPFAM" id="SSF75169">
    <property type="entry name" value="DsrEFH-like"/>
    <property type="match status" value="1"/>
</dbReference>
<dbReference type="Gene3D" id="3.40.1260.10">
    <property type="entry name" value="DsrEFH-like"/>
    <property type="match status" value="1"/>
</dbReference>
<dbReference type="NCBIfam" id="TIGR03010">
    <property type="entry name" value="sulf_tusC_dsrF"/>
    <property type="match status" value="1"/>
</dbReference>
<dbReference type="InterPro" id="IPR027396">
    <property type="entry name" value="DsrEFH-like"/>
</dbReference>
<evidence type="ECO:0000256" key="4">
    <source>
        <dbReference type="ARBA" id="ARBA00017149"/>
    </source>
</evidence>
<dbReference type="PANTHER" id="PTHR38780:SF1">
    <property type="entry name" value="PROTEIN TUSC"/>
    <property type="match status" value="1"/>
</dbReference>
<keyword evidence="5" id="KW-0808">Transferase</keyword>
<evidence type="ECO:0000313" key="5">
    <source>
        <dbReference type="EMBL" id="ASK78009.1"/>
    </source>
</evidence>
<reference evidence="5 6" key="1">
    <citation type="journal article" date="2016" name="Int. J. Syst. Evol. Microbiol.">
        <title>Paraphotobacterium marinum gen. nov., sp. nov., a member of the family Vibrionaceae, isolated from surface seawater.</title>
        <authorList>
            <person name="Huang Z."/>
            <person name="Dong C."/>
            <person name="Shao Z."/>
        </authorList>
    </citation>
    <scope>NUCLEOTIDE SEQUENCE [LARGE SCALE GENOMIC DNA]</scope>
    <source>
        <strain evidence="5 6">NSCS20N07D</strain>
    </source>
</reference>
<gene>
    <name evidence="5" type="primary">tusC</name>
    <name evidence="5" type="ORF">CF386_02570</name>
</gene>